<dbReference type="InterPro" id="IPR038606">
    <property type="entry name" value="To_sf"/>
</dbReference>
<reference evidence="1 2" key="1">
    <citation type="submission" date="2024-07" db="EMBL/GenBank/DDBJ databases">
        <title>Chromosome-level genome assembly of the water stick insect Ranatra chinensis (Heteroptera: Nepidae).</title>
        <authorList>
            <person name="Liu X."/>
        </authorList>
    </citation>
    <scope>NUCLEOTIDE SEQUENCE [LARGE SCALE GENOMIC DNA]</scope>
    <source>
        <strain evidence="1">Cailab_2021Rc</strain>
        <tissue evidence="1">Muscle</tissue>
    </source>
</reference>
<dbReference type="PANTHER" id="PTHR11008">
    <property type="entry name" value="PROTEIN TAKEOUT-LIKE PROTEIN"/>
    <property type="match status" value="1"/>
</dbReference>
<dbReference type="AlphaFoldDB" id="A0ABD0ZA13"/>
<name>A0ABD0ZA13_9HEMI</name>
<organism evidence="1 2">
    <name type="scientific">Ranatra chinensis</name>
    <dbReference type="NCBI Taxonomy" id="642074"/>
    <lineage>
        <taxon>Eukaryota</taxon>
        <taxon>Metazoa</taxon>
        <taxon>Ecdysozoa</taxon>
        <taxon>Arthropoda</taxon>
        <taxon>Hexapoda</taxon>
        <taxon>Insecta</taxon>
        <taxon>Pterygota</taxon>
        <taxon>Neoptera</taxon>
        <taxon>Paraneoptera</taxon>
        <taxon>Hemiptera</taxon>
        <taxon>Heteroptera</taxon>
        <taxon>Panheteroptera</taxon>
        <taxon>Nepomorpha</taxon>
        <taxon>Nepidae</taxon>
        <taxon>Ranatrinae</taxon>
        <taxon>Ranatra</taxon>
    </lineage>
</organism>
<comment type="caution">
    <text evidence="1">The sequence shown here is derived from an EMBL/GenBank/DDBJ whole genome shotgun (WGS) entry which is preliminary data.</text>
</comment>
<dbReference type="Pfam" id="PF06585">
    <property type="entry name" value="JHBP"/>
    <property type="match status" value="1"/>
</dbReference>
<evidence type="ECO:0000313" key="2">
    <source>
        <dbReference type="Proteomes" id="UP001558652"/>
    </source>
</evidence>
<protein>
    <submittedName>
        <fullName evidence="1">Uncharacterized protein</fullName>
    </submittedName>
</protein>
<gene>
    <name evidence="1" type="ORF">AAG570_000532</name>
</gene>
<keyword evidence="2" id="KW-1185">Reference proteome</keyword>
<dbReference type="PANTHER" id="PTHR11008:SF41">
    <property type="entry name" value="RE70318P"/>
    <property type="match status" value="1"/>
</dbReference>
<dbReference type="EMBL" id="JBFDAA010000001">
    <property type="protein sequence ID" value="KAL1140602.1"/>
    <property type="molecule type" value="Genomic_DNA"/>
</dbReference>
<dbReference type="InterPro" id="IPR010562">
    <property type="entry name" value="Haemolymph_juvenile_hormone-bd"/>
</dbReference>
<accession>A0ABD0ZA13</accession>
<evidence type="ECO:0000313" key="1">
    <source>
        <dbReference type="EMBL" id="KAL1140602.1"/>
    </source>
</evidence>
<sequence>MDYKARLKELRIYGISSYRISDIIIDRSEGKATVKLDVPVVRLGADYEVKGSYLGEPIQGSGRFNTNLTKFSVDITIKVNATDVETEECCRMKETEVAIQMATGRGYFSDMYTDAYTEPSKATNSFLEAHALDILREVKPAVESIISLLVEEIGNRIETFTPHYTIFRRT</sequence>
<dbReference type="Proteomes" id="UP001558652">
    <property type="component" value="Unassembled WGS sequence"/>
</dbReference>
<dbReference type="Gene3D" id="3.15.10.30">
    <property type="entry name" value="Haemolymph juvenile hormone binding protein"/>
    <property type="match status" value="1"/>
</dbReference>
<proteinExistence type="predicted"/>